<dbReference type="RefSeq" id="XP_007748377.1">
    <property type="nucleotide sequence ID" value="XM_007750187.1"/>
</dbReference>
<dbReference type="PANTHER" id="PTHR37540">
    <property type="entry name" value="TRANSCRIPTION FACTOR (ACR-2), PUTATIVE-RELATED-RELATED"/>
    <property type="match status" value="1"/>
</dbReference>
<dbReference type="AlphaFoldDB" id="W9WFS5"/>
<dbReference type="eggNOG" id="ENOG502SSBS">
    <property type="taxonomic scope" value="Eukaryota"/>
</dbReference>
<reference evidence="1 2" key="1">
    <citation type="submission" date="2013-03" db="EMBL/GenBank/DDBJ databases">
        <title>The Genome Sequence of Cladophialophora psammophila CBS 110553.</title>
        <authorList>
            <consortium name="The Broad Institute Genomics Platform"/>
            <person name="Cuomo C."/>
            <person name="de Hoog S."/>
            <person name="Gorbushina A."/>
            <person name="Walker B."/>
            <person name="Young S.K."/>
            <person name="Zeng Q."/>
            <person name="Gargeya S."/>
            <person name="Fitzgerald M."/>
            <person name="Haas B."/>
            <person name="Abouelleil A."/>
            <person name="Allen A.W."/>
            <person name="Alvarado L."/>
            <person name="Arachchi H.M."/>
            <person name="Berlin A.M."/>
            <person name="Chapman S.B."/>
            <person name="Gainer-Dewar J."/>
            <person name="Goldberg J."/>
            <person name="Griggs A."/>
            <person name="Gujja S."/>
            <person name="Hansen M."/>
            <person name="Howarth C."/>
            <person name="Imamovic A."/>
            <person name="Ireland A."/>
            <person name="Larimer J."/>
            <person name="McCowan C."/>
            <person name="Murphy C."/>
            <person name="Pearson M."/>
            <person name="Poon T.W."/>
            <person name="Priest M."/>
            <person name="Roberts A."/>
            <person name="Saif S."/>
            <person name="Shea T."/>
            <person name="Sisk P."/>
            <person name="Sykes S."/>
            <person name="Wortman J."/>
            <person name="Nusbaum C."/>
            <person name="Birren B."/>
        </authorList>
    </citation>
    <scope>NUCLEOTIDE SEQUENCE [LARGE SCALE GENOMIC DNA]</scope>
    <source>
        <strain evidence="1 2">CBS 110553</strain>
    </source>
</reference>
<name>W9WFS5_9EURO</name>
<comment type="caution">
    <text evidence="1">The sequence shown here is derived from an EMBL/GenBank/DDBJ whole genome shotgun (WGS) entry which is preliminary data.</text>
</comment>
<proteinExistence type="predicted"/>
<gene>
    <name evidence="1" type="ORF">A1O5_09608</name>
</gene>
<evidence type="ECO:0000313" key="2">
    <source>
        <dbReference type="Proteomes" id="UP000019471"/>
    </source>
</evidence>
<organism evidence="1 2">
    <name type="scientific">Cladophialophora psammophila CBS 110553</name>
    <dbReference type="NCBI Taxonomy" id="1182543"/>
    <lineage>
        <taxon>Eukaryota</taxon>
        <taxon>Fungi</taxon>
        <taxon>Dikarya</taxon>
        <taxon>Ascomycota</taxon>
        <taxon>Pezizomycotina</taxon>
        <taxon>Eurotiomycetes</taxon>
        <taxon>Chaetothyriomycetidae</taxon>
        <taxon>Chaetothyriales</taxon>
        <taxon>Herpotrichiellaceae</taxon>
        <taxon>Cladophialophora</taxon>
    </lineage>
</organism>
<keyword evidence="2" id="KW-1185">Reference proteome</keyword>
<evidence type="ECO:0008006" key="3">
    <source>
        <dbReference type="Google" id="ProtNLM"/>
    </source>
</evidence>
<dbReference type="OrthoDB" id="4158087at2759"/>
<dbReference type="PANTHER" id="PTHR37540:SF9">
    <property type="entry name" value="ZN(2)-C6 FUNGAL-TYPE DOMAIN-CONTAINING PROTEIN"/>
    <property type="match status" value="1"/>
</dbReference>
<dbReference type="STRING" id="1182543.W9WFS5"/>
<sequence length="485" mass="55125">MGPAERTKTPFIFTDGSGKAEPAMRKLIRKYVMLGKNRGKTRNLNTNKMKNPYYSEKSNGYHDGPSSLLIKMRYSMIPNKVGSELSFTQFAAAVEPPLLHDLLKFSFMAKRIMYPLERYIVFHRKTNVDTSWFELLTFDAAYLHAAVFASQAYISLISTGENPAAARQAIVHHSAALRLLRERLSISNRESKVSDSTVLVVLYLALHAHFMIDYNTAKHHMEGLRNIVDMRGGLFSFSYNTKLIIELLKCDLGIALNNGTKPTFFNDRPSEPLMPYILPTLAAEEPDHATTRRYWKPVQLGISIDLVQAWTFLKRFCSTINSAAEHKRQLPKETLLKAMAALMYRLIWMNSFDPTSLDEAVRLSLLAFSSNIFLDWQNVKPSHAYLRHTYQNCLLNLSLPSALSPQFLLWMLMIGSLSTFNPADAAWLMPWMRVTIELCEAHTWSQLHRQLKAFPWIDVLHDKPARAMFDAALSSQTSAGRASPG</sequence>
<dbReference type="GeneID" id="19194304"/>
<accession>W9WFS5</accession>
<dbReference type="HOGENOM" id="CLU_023254_0_2_1"/>
<evidence type="ECO:0000313" key="1">
    <source>
        <dbReference type="EMBL" id="EXJ66962.1"/>
    </source>
</evidence>
<protein>
    <recommendedName>
        <fullName evidence="3">Transcription factor domain-containing protein</fullName>
    </recommendedName>
</protein>
<dbReference type="EMBL" id="AMGX01000017">
    <property type="protein sequence ID" value="EXJ66962.1"/>
    <property type="molecule type" value="Genomic_DNA"/>
</dbReference>
<dbReference type="Proteomes" id="UP000019471">
    <property type="component" value="Unassembled WGS sequence"/>
</dbReference>